<dbReference type="PANTHER" id="PTHR31686">
    <property type="match status" value="1"/>
</dbReference>
<dbReference type="InterPro" id="IPR004695">
    <property type="entry name" value="SLAC1/Mae1/Ssu1/TehA"/>
</dbReference>
<dbReference type="EMBL" id="BAAAUX010000014">
    <property type="protein sequence ID" value="GAA2796515.1"/>
    <property type="molecule type" value="Genomic_DNA"/>
</dbReference>
<protein>
    <recommendedName>
        <fullName evidence="11">C4-dicarboxylate ABC transporter</fullName>
    </recommendedName>
</protein>
<feature type="transmembrane region" description="Helical" evidence="8">
    <location>
        <begin position="115"/>
        <end position="136"/>
    </location>
</feature>
<keyword evidence="5 8" id="KW-0812">Transmembrane</keyword>
<evidence type="ECO:0000256" key="1">
    <source>
        <dbReference type="ARBA" id="ARBA00004651"/>
    </source>
</evidence>
<keyword evidence="10" id="KW-1185">Reference proteome</keyword>
<accession>A0ABN3VHD7</accession>
<dbReference type="Proteomes" id="UP001500979">
    <property type="component" value="Unassembled WGS sequence"/>
</dbReference>
<name>A0ABN3VHD7_9PSEU</name>
<proteinExistence type="inferred from homology"/>
<comment type="subcellular location">
    <subcellularLocation>
        <location evidence="1">Cell membrane</location>
        <topology evidence="1">Multi-pass membrane protein</topology>
    </subcellularLocation>
</comment>
<dbReference type="PANTHER" id="PTHR31686:SF1">
    <property type="entry name" value="SULFITE EFFLUX PUMP SSU1"/>
    <property type="match status" value="1"/>
</dbReference>
<reference evidence="9 10" key="1">
    <citation type="journal article" date="2019" name="Int. J. Syst. Evol. Microbiol.">
        <title>The Global Catalogue of Microorganisms (GCM) 10K type strain sequencing project: providing services to taxonomists for standard genome sequencing and annotation.</title>
        <authorList>
            <consortium name="The Broad Institute Genomics Platform"/>
            <consortium name="The Broad Institute Genome Sequencing Center for Infectious Disease"/>
            <person name="Wu L."/>
            <person name="Ma J."/>
        </authorList>
    </citation>
    <scope>NUCLEOTIDE SEQUENCE [LARGE SCALE GENOMIC DNA]</scope>
    <source>
        <strain evidence="9 10">JCM 9383</strain>
    </source>
</reference>
<feature type="transmembrane region" description="Helical" evidence="8">
    <location>
        <begin position="148"/>
        <end position="169"/>
    </location>
</feature>
<evidence type="ECO:0000256" key="6">
    <source>
        <dbReference type="ARBA" id="ARBA00022989"/>
    </source>
</evidence>
<evidence type="ECO:0000256" key="2">
    <source>
        <dbReference type="ARBA" id="ARBA00008566"/>
    </source>
</evidence>
<keyword evidence="6 8" id="KW-1133">Transmembrane helix</keyword>
<keyword evidence="7 8" id="KW-0472">Membrane</keyword>
<keyword evidence="4" id="KW-1003">Cell membrane</keyword>
<keyword evidence="3" id="KW-0813">Transport</keyword>
<evidence type="ECO:0000256" key="4">
    <source>
        <dbReference type="ARBA" id="ARBA00022475"/>
    </source>
</evidence>
<evidence type="ECO:0000256" key="3">
    <source>
        <dbReference type="ARBA" id="ARBA00022448"/>
    </source>
</evidence>
<feature type="transmembrane region" description="Helical" evidence="8">
    <location>
        <begin position="257"/>
        <end position="278"/>
    </location>
</feature>
<comment type="similarity">
    <text evidence="2">Belongs to the tellurite-resistance/dicarboxylate transporter (TDT) family.</text>
</comment>
<evidence type="ECO:0000313" key="9">
    <source>
        <dbReference type="EMBL" id="GAA2796515.1"/>
    </source>
</evidence>
<feature type="transmembrane region" description="Helical" evidence="8">
    <location>
        <begin position="39"/>
        <end position="61"/>
    </location>
</feature>
<organism evidence="9 10">
    <name type="scientific">Saccharopolyspora taberi</name>
    <dbReference type="NCBI Taxonomy" id="60895"/>
    <lineage>
        <taxon>Bacteria</taxon>
        <taxon>Bacillati</taxon>
        <taxon>Actinomycetota</taxon>
        <taxon>Actinomycetes</taxon>
        <taxon>Pseudonocardiales</taxon>
        <taxon>Pseudonocardiaceae</taxon>
        <taxon>Saccharopolyspora</taxon>
    </lineage>
</organism>
<sequence length="315" mass="33134">MTSAAVESVGPNWFTSVMGTGIVANAAATLPVHLPELEIAATVVWLVAVVMLIAITAVFAAQWLVRPATARRHLEHPVMAQFYGAPPMALLTVGAGAVLVGHRVLGEQPALAVDWVLWSAGTVTGLLCAVVVPLWMFTRHRPSPGAAFGGWLVPLVPPMVSAAGGALLVPHTPEGQPRLSLLLLCYAEFGVGLAGSLVVITLVWARLVRHHEGPPALVPTLWIGLGPLGQSMAWWSFTFPVGTVVTGTSELARHSHAVVFAAAAVIFYAGLVLAWALVLARTVRSGLRGVRKAEADPVRTVRAEVRRATGRGSRG</sequence>
<feature type="transmembrane region" description="Helical" evidence="8">
    <location>
        <begin position="216"/>
        <end position="237"/>
    </location>
</feature>
<evidence type="ECO:0008006" key="11">
    <source>
        <dbReference type="Google" id="ProtNLM"/>
    </source>
</evidence>
<feature type="transmembrane region" description="Helical" evidence="8">
    <location>
        <begin position="181"/>
        <end position="204"/>
    </location>
</feature>
<dbReference type="Gene3D" id="1.50.10.150">
    <property type="entry name" value="Voltage-dependent anion channel"/>
    <property type="match status" value="2"/>
</dbReference>
<feature type="transmembrane region" description="Helical" evidence="8">
    <location>
        <begin position="82"/>
        <end position="103"/>
    </location>
</feature>
<dbReference type="RefSeq" id="WP_344680850.1">
    <property type="nucleotide sequence ID" value="NZ_BAAAUX010000014.1"/>
</dbReference>
<dbReference type="InterPro" id="IPR038665">
    <property type="entry name" value="Voltage-dep_anion_channel_sf"/>
</dbReference>
<dbReference type="Pfam" id="PF03595">
    <property type="entry name" value="SLAC1"/>
    <property type="match status" value="1"/>
</dbReference>
<evidence type="ECO:0000256" key="5">
    <source>
        <dbReference type="ARBA" id="ARBA00022692"/>
    </source>
</evidence>
<gene>
    <name evidence="9" type="ORF">GCM10010470_34560</name>
</gene>
<dbReference type="CDD" id="cd09320">
    <property type="entry name" value="TDT_like_2"/>
    <property type="match status" value="1"/>
</dbReference>
<evidence type="ECO:0000256" key="8">
    <source>
        <dbReference type="SAM" id="Phobius"/>
    </source>
</evidence>
<evidence type="ECO:0000313" key="10">
    <source>
        <dbReference type="Proteomes" id="UP001500979"/>
    </source>
</evidence>
<comment type="caution">
    <text evidence="9">The sequence shown here is derived from an EMBL/GenBank/DDBJ whole genome shotgun (WGS) entry which is preliminary data.</text>
</comment>
<evidence type="ECO:0000256" key="7">
    <source>
        <dbReference type="ARBA" id="ARBA00023136"/>
    </source>
</evidence>
<dbReference type="InterPro" id="IPR051629">
    <property type="entry name" value="Sulfite_efflux_TDT"/>
</dbReference>